<reference evidence="9 10" key="1">
    <citation type="submission" date="2020-04" db="EMBL/GenBank/DDBJ databases">
        <title>Azohydromonas sp. isolated from soil.</title>
        <authorList>
            <person name="Dahal R.H."/>
        </authorList>
    </citation>
    <scope>NUCLEOTIDE SEQUENCE [LARGE SCALE GENOMIC DNA]</scope>
    <source>
        <strain evidence="9 10">G-1-1-14</strain>
    </source>
</reference>
<dbReference type="SMART" id="SM00357">
    <property type="entry name" value="CSP"/>
    <property type="match status" value="1"/>
</dbReference>
<comment type="caution">
    <text evidence="9">The sequence shown here is derived from an EMBL/GenBank/DDBJ whole genome shotgun (WGS) entry which is preliminary data.</text>
</comment>
<proteinExistence type="predicted"/>
<dbReference type="PANTHER" id="PTHR46565">
    <property type="entry name" value="COLD SHOCK DOMAIN PROTEIN 2"/>
    <property type="match status" value="1"/>
</dbReference>
<keyword evidence="3" id="KW-0805">Transcription regulation</keyword>
<sequence length="70" mass="7564">MTTQTGTAKWFDDGKGFGFITPDGDGKDLFAHFSRIQSGSGFRALGQSQRVQFEVTQGQKGPQASNIRPA</sequence>
<comment type="subcellular location">
    <subcellularLocation>
        <location evidence="1 7">Cytoplasm</location>
    </subcellularLocation>
</comment>
<dbReference type="EMBL" id="JABBFW010000010">
    <property type="protein sequence ID" value="NML16476.1"/>
    <property type="molecule type" value="Genomic_DNA"/>
</dbReference>
<keyword evidence="2" id="KW-0963">Cytoplasm</keyword>
<evidence type="ECO:0000256" key="7">
    <source>
        <dbReference type="RuleBase" id="RU000408"/>
    </source>
</evidence>
<evidence type="ECO:0000256" key="2">
    <source>
        <dbReference type="ARBA" id="ARBA00022490"/>
    </source>
</evidence>
<evidence type="ECO:0000256" key="5">
    <source>
        <dbReference type="ARBA" id="ARBA00023159"/>
    </source>
</evidence>
<gene>
    <name evidence="9" type="ORF">HHL10_15945</name>
</gene>
<keyword evidence="5" id="KW-0010">Activator</keyword>
<dbReference type="InterPro" id="IPR019844">
    <property type="entry name" value="CSD_CS"/>
</dbReference>
<dbReference type="Proteomes" id="UP000574067">
    <property type="component" value="Unassembled WGS sequence"/>
</dbReference>
<evidence type="ECO:0000313" key="10">
    <source>
        <dbReference type="Proteomes" id="UP000574067"/>
    </source>
</evidence>
<evidence type="ECO:0000256" key="4">
    <source>
        <dbReference type="ARBA" id="ARBA00023125"/>
    </source>
</evidence>
<dbReference type="InterPro" id="IPR011129">
    <property type="entry name" value="CSD"/>
</dbReference>
<protein>
    <submittedName>
        <fullName evidence="9">Cold-shock protein</fullName>
    </submittedName>
</protein>
<dbReference type="AlphaFoldDB" id="A0A848FC20"/>
<dbReference type="Pfam" id="PF00313">
    <property type="entry name" value="CSD"/>
    <property type="match status" value="1"/>
</dbReference>
<dbReference type="SUPFAM" id="SSF50249">
    <property type="entry name" value="Nucleic acid-binding proteins"/>
    <property type="match status" value="1"/>
</dbReference>
<evidence type="ECO:0000256" key="1">
    <source>
        <dbReference type="ARBA" id="ARBA00004496"/>
    </source>
</evidence>
<dbReference type="PIRSF" id="PIRSF002599">
    <property type="entry name" value="Cold_shock_A"/>
    <property type="match status" value="1"/>
</dbReference>
<dbReference type="GO" id="GO:0005829">
    <property type="term" value="C:cytosol"/>
    <property type="evidence" value="ECO:0007669"/>
    <property type="project" value="UniProtKB-ARBA"/>
</dbReference>
<dbReference type="InterPro" id="IPR012156">
    <property type="entry name" value="Cold_shock_CspA"/>
</dbReference>
<keyword evidence="4" id="KW-0238">DNA-binding</keyword>
<evidence type="ECO:0000313" key="9">
    <source>
        <dbReference type="EMBL" id="NML16476.1"/>
    </source>
</evidence>
<keyword evidence="10" id="KW-1185">Reference proteome</keyword>
<dbReference type="Gene3D" id="6.20.370.130">
    <property type="match status" value="1"/>
</dbReference>
<dbReference type="GO" id="GO:0003677">
    <property type="term" value="F:DNA binding"/>
    <property type="evidence" value="ECO:0007669"/>
    <property type="project" value="UniProtKB-KW"/>
</dbReference>
<evidence type="ECO:0000256" key="3">
    <source>
        <dbReference type="ARBA" id="ARBA00023015"/>
    </source>
</evidence>
<dbReference type="PANTHER" id="PTHR46565:SF20">
    <property type="entry name" value="COLD SHOCK DOMAIN-CONTAINING PROTEIN 4"/>
    <property type="match status" value="1"/>
</dbReference>
<organism evidence="9 10">
    <name type="scientific">Azohydromonas caseinilytica</name>
    <dbReference type="NCBI Taxonomy" id="2728836"/>
    <lineage>
        <taxon>Bacteria</taxon>
        <taxon>Pseudomonadati</taxon>
        <taxon>Pseudomonadota</taxon>
        <taxon>Betaproteobacteria</taxon>
        <taxon>Burkholderiales</taxon>
        <taxon>Sphaerotilaceae</taxon>
        <taxon>Azohydromonas</taxon>
    </lineage>
</organism>
<dbReference type="CDD" id="cd04458">
    <property type="entry name" value="CSP_CDS"/>
    <property type="match status" value="1"/>
</dbReference>
<keyword evidence="6" id="KW-0804">Transcription</keyword>
<dbReference type="RefSeq" id="WP_169161379.1">
    <property type="nucleotide sequence ID" value="NZ_JABBFW010000010.1"/>
</dbReference>
<feature type="domain" description="CSD" evidence="8">
    <location>
        <begin position="3"/>
        <end position="69"/>
    </location>
</feature>
<accession>A0A848FC20</accession>
<dbReference type="PRINTS" id="PR00050">
    <property type="entry name" value="COLDSHOCK"/>
</dbReference>
<evidence type="ECO:0000256" key="6">
    <source>
        <dbReference type="ARBA" id="ARBA00023163"/>
    </source>
</evidence>
<dbReference type="Gene3D" id="2.40.50.140">
    <property type="entry name" value="Nucleic acid-binding proteins"/>
    <property type="match status" value="1"/>
</dbReference>
<dbReference type="PROSITE" id="PS51857">
    <property type="entry name" value="CSD_2"/>
    <property type="match status" value="1"/>
</dbReference>
<dbReference type="InterPro" id="IPR002059">
    <property type="entry name" value="CSP_DNA-bd"/>
</dbReference>
<dbReference type="PROSITE" id="PS00352">
    <property type="entry name" value="CSD_1"/>
    <property type="match status" value="1"/>
</dbReference>
<evidence type="ECO:0000259" key="8">
    <source>
        <dbReference type="PROSITE" id="PS51857"/>
    </source>
</evidence>
<dbReference type="InterPro" id="IPR012340">
    <property type="entry name" value="NA-bd_OB-fold"/>
</dbReference>
<name>A0A848FC20_9BURK</name>